<dbReference type="PANTHER" id="PTHR35788:SF1">
    <property type="entry name" value="EXPORTED PROTEIN"/>
    <property type="match status" value="1"/>
</dbReference>
<feature type="transmembrane region" description="Helical" evidence="1">
    <location>
        <begin position="14"/>
        <end position="39"/>
    </location>
</feature>
<dbReference type="PANTHER" id="PTHR35788">
    <property type="entry name" value="EXPORTED PROTEIN-RELATED"/>
    <property type="match status" value="1"/>
</dbReference>
<dbReference type="EMBL" id="QOUI01000010">
    <property type="protein sequence ID" value="RCK68615.1"/>
    <property type="molecule type" value="Genomic_DNA"/>
</dbReference>
<evidence type="ECO:0000313" key="3">
    <source>
        <dbReference type="EMBL" id="RCK68615.1"/>
    </source>
</evidence>
<proteinExistence type="predicted"/>
<dbReference type="InterPro" id="IPR022029">
    <property type="entry name" value="YoaR-like_PG-bd"/>
</dbReference>
<evidence type="ECO:0000259" key="2">
    <source>
        <dbReference type="Pfam" id="PF12229"/>
    </source>
</evidence>
<evidence type="ECO:0000256" key="1">
    <source>
        <dbReference type="SAM" id="Phobius"/>
    </source>
</evidence>
<dbReference type="RefSeq" id="WP_114127586.1">
    <property type="nucleotide sequence ID" value="NZ_QOUI01000010.1"/>
</dbReference>
<keyword evidence="1" id="KW-0472">Membrane</keyword>
<keyword evidence="4" id="KW-1185">Reference proteome</keyword>
<evidence type="ECO:0000313" key="4">
    <source>
        <dbReference type="Proteomes" id="UP000252770"/>
    </source>
</evidence>
<comment type="caution">
    <text evidence="3">The sequence shown here is derived from an EMBL/GenBank/DDBJ whole genome shotgun (WGS) entry which is preliminary data.</text>
</comment>
<reference evidence="3 4" key="1">
    <citation type="submission" date="2018-07" db="EMBL/GenBank/DDBJ databases">
        <title>Desertimonas flava gen. nov. sp. nov.</title>
        <authorList>
            <person name="Liu S."/>
        </authorList>
    </citation>
    <scope>NUCLEOTIDE SEQUENCE [LARGE SCALE GENOMIC DNA]</scope>
    <source>
        <strain evidence="3 4">16Sb5-5</strain>
    </source>
</reference>
<name>A0A367YRU6_9ACTN</name>
<sequence>MTSTDSSRPRRNRALVPVVAVATVLLVLGGIYVAGYLLAGDRVPRNATVAGVAIGGMARAEAVSTLQRELADEAGAPLTVSADGATREIVPAEAGLALDAEASVEAAGAGRSWNPLHIWQVLTGGGAQRPLATVDEEALAQAVDAYAEAVEGEPKNATLGYDGTAVEVGEGSSGITIDREATATALSQTYLRGTTVAAAATVTPPEVTTEEAEQVAEEVAEPAVSDDVTVRAGDAGEFEVSPEAIAGATTFEIADGTYVARYDAGKLREGSEEAIDELDITEPRDAYWTLRGGRPQLVEAVDGTTVDAEKLLAAVEPVLTRQGEDRTATVELTPDKADFTTEEAKKAQVTEVVGQFTTSYDHADYRNINLGEVAERVDNHWLAPGETFSMNDVVGERTAANGFVDGYVIQGGVLKKESGGGVSQAATTLFNAAFFAGLEDVEHHPHTLYFDRYPAGREATVYYGSLDLQFKNNTPYGVIIEADRKKSAPGSRGSLTVKIWSTRVWDEVRSPDAEKTNFTSGRELTKSGPSCEYQAPIQGFDATYYRAFIKDGKEVKRENYFWRYSPGDEIKCE</sequence>
<feature type="domain" description="YoaR-like putative peptidoglycan binding" evidence="2">
    <location>
        <begin position="130"/>
        <end position="189"/>
    </location>
</feature>
<accession>A0A367YRU6</accession>
<dbReference type="Pfam" id="PF12229">
    <property type="entry name" value="PG_binding_4"/>
    <property type="match status" value="1"/>
</dbReference>
<keyword evidence="1" id="KW-1133">Transmembrane helix</keyword>
<dbReference type="InterPro" id="IPR007391">
    <property type="entry name" value="Vancomycin_resist_VanW"/>
</dbReference>
<keyword evidence="1" id="KW-0812">Transmembrane</keyword>
<gene>
    <name evidence="3" type="ORF">DT076_15430</name>
</gene>
<dbReference type="Proteomes" id="UP000252770">
    <property type="component" value="Unassembled WGS sequence"/>
</dbReference>
<protein>
    <recommendedName>
        <fullName evidence="2">YoaR-like putative peptidoglycan binding domain-containing protein</fullName>
    </recommendedName>
</protein>
<dbReference type="Pfam" id="PF04294">
    <property type="entry name" value="VanW"/>
    <property type="match status" value="1"/>
</dbReference>
<dbReference type="AlphaFoldDB" id="A0A367YRU6"/>
<dbReference type="InterPro" id="IPR052913">
    <property type="entry name" value="Glycopeptide_resist_protein"/>
</dbReference>
<organism evidence="3 4">
    <name type="scientific">Desertihabitans brevis</name>
    <dbReference type="NCBI Taxonomy" id="2268447"/>
    <lineage>
        <taxon>Bacteria</taxon>
        <taxon>Bacillati</taxon>
        <taxon>Actinomycetota</taxon>
        <taxon>Actinomycetes</taxon>
        <taxon>Propionibacteriales</taxon>
        <taxon>Propionibacteriaceae</taxon>
        <taxon>Desertihabitans</taxon>
    </lineage>
</organism>